<comment type="similarity">
    <text evidence="1 8">Belongs to the mannose-6-phosphate isomerase type 2 family.</text>
</comment>
<dbReference type="KEGG" id="msj:MSSAC_4172"/>
<evidence type="ECO:0000313" key="13">
    <source>
        <dbReference type="Proteomes" id="UP000033123"/>
    </source>
</evidence>
<feature type="domain" description="MannoseP isomerase/GMP-like beta-helix" evidence="11">
    <location>
        <begin position="280"/>
        <end position="332"/>
    </location>
</feature>
<dbReference type="NCBIfam" id="TIGR01479">
    <property type="entry name" value="GMP_PMI"/>
    <property type="match status" value="1"/>
</dbReference>
<dbReference type="Pfam" id="PF22640">
    <property type="entry name" value="ManC_GMP_beta-helix"/>
    <property type="match status" value="1"/>
</dbReference>
<evidence type="ECO:0000256" key="4">
    <source>
        <dbReference type="ARBA" id="ARBA00022695"/>
    </source>
</evidence>
<dbReference type="AlphaFoldDB" id="A0A0E3PTF8"/>
<accession>A0A0E3PTF8</accession>
<proteinExistence type="inferred from homology"/>
<dbReference type="Pfam" id="PF00483">
    <property type="entry name" value="NTP_transferase"/>
    <property type="match status" value="1"/>
</dbReference>
<dbReference type="GO" id="GO:0009298">
    <property type="term" value="P:GDP-mannose biosynthetic process"/>
    <property type="evidence" value="ECO:0007669"/>
    <property type="project" value="TreeGrafter"/>
</dbReference>
<dbReference type="GO" id="GO:0004475">
    <property type="term" value="F:mannose-1-phosphate guanylyltransferase (GTP) activity"/>
    <property type="evidence" value="ECO:0007669"/>
    <property type="project" value="UniProtKB-EC"/>
</dbReference>
<dbReference type="InterPro" id="IPR011051">
    <property type="entry name" value="RmlC_Cupin_sf"/>
</dbReference>
<comment type="catalytic activity">
    <reaction evidence="7">
        <text>alpha-D-mannose 1-phosphate + GTP + H(+) = GDP-alpha-D-mannose + diphosphate</text>
        <dbReference type="Rhea" id="RHEA:15229"/>
        <dbReference type="ChEBI" id="CHEBI:15378"/>
        <dbReference type="ChEBI" id="CHEBI:33019"/>
        <dbReference type="ChEBI" id="CHEBI:37565"/>
        <dbReference type="ChEBI" id="CHEBI:57527"/>
        <dbReference type="ChEBI" id="CHEBI:58409"/>
        <dbReference type="EC" id="2.7.7.13"/>
    </reaction>
</comment>
<keyword evidence="6" id="KW-0342">GTP-binding</keyword>
<evidence type="ECO:0000256" key="3">
    <source>
        <dbReference type="ARBA" id="ARBA00022679"/>
    </source>
</evidence>
<dbReference type="RefSeq" id="WP_048185199.1">
    <property type="nucleotide sequence ID" value="NZ_CP009508.1"/>
</dbReference>
<evidence type="ECO:0000256" key="2">
    <source>
        <dbReference type="ARBA" id="ARBA00012387"/>
    </source>
</evidence>
<dbReference type="Gene3D" id="3.90.550.10">
    <property type="entry name" value="Spore Coat Polysaccharide Biosynthesis Protein SpsA, Chain A"/>
    <property type="match status" value="1"/>
</dbReference>
<dbReference type="GeneID" id="24873912"/>
<dbReference type="Gene3D" id="2.60.120.10">
    <property type="entry name" value="Jelly Rolls"/>
    <property type="match status" value="1"/>
</dbReference>
<evidence type="ECO:0000256" key="5">
    <source>
        <dbReference type="ARBA" id="ARBA00022741"/>
    </source>
</evidence>
<organism evidence="12 13">
    <name type="scientific">Methanosarcina siciliae C2J</name>
    <dbReference type="NCBI Taxonomy" id="1434118"/>
    <lineage>
        <taxon>Archaea</taxon>
        <taxon>Methanobacteriati</taxon>
        <taxon>Methanobacteriota</taxon>
        <taxon>Stenosarchaea group</taxon>
        <taxon>Methanomicrobia</taxon>
        <taxon>Methanosarcinales</taxon>
        <taxon>Methanosarcinaceae</taxon>
        <taxon>Methanosarcina</taxon>
    </lineage>
</organism>
<dbReference type="GO" id="GO:0000271">
    <property type="term" value="P:polysaccharide biosynthetic process"/>
    <property type="evidence" value="ECO:0007669"/>
    <property type="project" value="InterPro"/>
</dbReference>
<keyword evidence="4 12" id="KW-0548">Nucleotidyltransferase</keyword>
<reference evidence="12 13" key="1">
    <citation type="submission" date="2014-07" db="EMBL/GenBank/DDBJ databases">
        <title>Methanogenic archaea and the global carbon cycle.</title>
        <authorList>
            <person name="Henriksen J.R."/>
            <person name="Luke J."/>
            <person name="Reinhart S."/>
            <person name="Benedict M.N."/>
            <person name="Youngblut N.D."/>
            <person name="Metcalf M.E."/>
            <person name="Whitaker R.J."/>
            <person name="Metcalf W.W."/>
        </authorList>
    </citation>
    <scope>NUCLEOTIDE SEQUENCE [LARGE SCALE GENOMIC DNA]</scope>
    <source>
        <strain evidence="12 13">C2J</strain>
    </source>
</reference>
<feature type="domain" description="Nucleotidyl transferase" evidence="9">
    <location>
        <begin position="1"/>
        <end position="269"/>
    </location>
</feature>
<dbReference type="STRING" id="1434118.MSSAC_4172"/>
<dbReference type="InterPro" id="IPR006375">
    <property type="entry name" value="Man1P_GuaTrfase/Man6P_Isoase"/>
</dbReference>
<dbReference type="Pfam" id="PF01050">
    <property type="entry name" value="MannoseP_isomer"/>
    <property type="match status" value="1"/>
</dbReference>
<protein>
    <recommendedName>
        <fullName evidence="2">mannose-1-phosphate guanylyltransferase</fullName>
        <ecNumber evidence="2">2.7.7.13</ecNumber>
    </recommendedName>
</protein>
<sequence>MILAGGSGTRLWPLSREQYPKQFLKFGDYSLFQDTILRCLELSDISEVFIVTNSTQKFFVLGQIEELGYEIPEENVLLEPEGKNTLPAITFGMKEIEKKFGESIVGIFSSDHVLDHTSSKTISNAEQLATEYLVTFGVSPTHPHTGYGYIKPAEVLGCGCRVLEFREKPDIEIAKIYIEEGCLWNSGMFLFNTEVFFSELKSLAPEIYTAFFENSENDDIAKIYPKISSISVDYGIMEKSDRVAVVKLEHRWSDLGNFSAIHEEFKKDEYGNCINDCDSILIDSCENIIYSKPEKVVSLIDVKDMAIIDTKDALLVCPKESSQKVKAVVSELKTRNDERALNGQTVYRPWGIYNVLEKSDRHNIKKIVVKPGHSLSLQMHHHRSEHWVVVKGMACVQINGDKSFVRPGESTFIRAGEKHRLSNPGKISLEIIEVQIGELVEESDIVRFEDVYGRK</sequence>
<dbReference type="GO" id="GO:0016853">
    <property type="term" value="F:isomerase activity"/>
    <property type="evidence" value="ECO:0007669"/>
    <property type="project" value="UniProtKB-KW"/>
</dbReference>
<evidence type="ECO:0000259" key="11">
    <source>
        <dbReference type="Pfam" id="PF22640"/>
    </source>
</evidence>
<dbReference type="InterPro" id="IPR001538">
    <property type="entry name" value="Man6P_isomerase-2_C"/>
</dbReference>
<dbReference type="SUPFAM" id="SSF51182">
    <property type="entry name" value="RmlC-like cupins"/>
    <property type="match status" value="1"/>
</dbReference>
<keyword evidence="5" id="KW-0547">Nucleotide-binding</keyword>
<evidence type="ECO:0000259" key="10">
    <source>
        <dbReference type="Pfam" id="PF01050"/>
    </source>
</evidence>
<dbReference type="PATRIC" id="fig|1434118.4.peg.5352"/>
<evidence type="ECO:0000256" key="8">
    <source>
        <dbReference type="RuleBase" id="RU004190"/>
    </source>
</evidence>
<evidence type="ECO:0000313" key="12">
    <source>
        <dbReference type="EMBL" id="AKB38762.1"/>
    </source>
</evidence>
<dbReference type="SUPFAM" id="SSF53448">
    <property type="entry name" value="Nucleotide-diphospho-sugar transferases"/>
    <property type="match status" value="1"/>
</dbReference>
<dbReference type="PANTHER" id="PTHR46390:SF1">
    <property type="entry name" value="MANNOSE-1-PHOSPHATE GUANYLYLTRANSFERASE"/>
    <property type="match status" value="1"/>
</dbReference>
<keyword evidence="12" id="KW-0413">Isomerase</keyword>
<dbReference type="CDD" id="cd02509">
    <property type="entry name" value="GDP-M1P_Guanylyltransferase"/>
    <property type="match status" value="1"/>
</dbReference>
<dbReference type="InterPro" id="IPR049577">
    <property type="entry name" value="GMPP_N"/>
</dbReference>
<gene>
    <name evidence="12" type="ORF">MSSAC_4172</name>
</gene>
<dbReference type="InterPro" id="IPR005835">
    <property type="entry name" value="NTP_transferase_dom"/>
</dbReference>
<dbReference type="GO" id="GO:0005525">
    <property type="term" value="F:GTP binding"/>
    <property type="evidence" value="ECO:0007669"/>
    <property type="project" value="UniProtKB-KW"/>
</dbReference>
<dbReference type="InterPro" id="IPR051161">
    <property type="entry name" value="Mannose-6P_isomerase_type2"/>
</dbReference>
<dbReference type="HOGENOM" id="CLU_035527_1_0_2"/>
<feature type="domain" description="Mannose-6-phosphate isomerase type II C-terminal" evidence="10">
    <location>
        <begin position="338"/>
        <end position="450"/>
    </location>
</feature>
<dbReference type="EC" id="2.7.7.13" evidence="2"/>
<keyword evidence="3 12" id="KW-0808">Transferase</keyword>
<dbReference type="Proteomes" id="UP000033123">
    <property type="component" value="Chromosome"/>
</dbReference>
<dbReference type="CDD" id="cd02213">
    <property type="entry name" value="cupin_PMI_typeII_C"/>
    <property type="match status" value="1"/>
</dbReference>
<evidence type="ECO:0000256" key="1">
    <source>
        <dbReference type="ARBA" id="ARBA00006115"/>
    </source>
</evidence>
<dbReference type="InterPro" id="IPR054566">
    <property type="entry name" value="ManC/GMP-like_b-helix"/>
</dbReference>
<name>A0A0E3PTF8_9EURY</name>
<evidence type="ECO:0000259" key="9">
    <source>
        <dbReference type="Pfam" id="PF00483"/>
    </source>
</evidence>
<dbReference type="EMBL" id="CP009508">
    <property type="protein sequence ID" value="AKB38762.1"/>
    <property type="molecule type" value="Genomic_DNA"/>
</dbReference>
<dbReference type="InterPro" id="IPR029044">
    <property type="entry name" value="Nucleotide-diphossugar_trans"/>
</dbReference>
<evidence type="ECO:0000256" key="7">
    <source>
        <dbReference type="ARBA" id="ARBA00047343"/>
    </source>
</evidence>
<dbReference type="InterPro" id="IPR014710">
    <property type="entry name" value="RmlC-like_jellyroll"/>
</dbReference>
<dbReference type="PANTHER" id="PTHR46390">
    <property type="entry name" value="MANNOSE-1-PHOSPHATE GUANYLYLTRANSFERASE"/>
    <property type="match status" value="1"/>
</dbReference>
<dbReference type="FunFam" id="2.60.120.10:FF:000032">
    <property type="entry name" value="Mannose-1-phosphate guanylyltransferase/mannose-6-phosphate isomerase"/>
    <property type="match status" value="1"/>
</dbReference>
<evidence type="ECO:0000256" key="6">
    <source>
        <dbReference type="ARBA" id="ARBA00023134"/>
    </source>
</evidence>